<dbReference type="GO" id="GO:0008017">
    <property type="term" value="F:microtubule binding"/>
    <property type="evidence" value="ECO:0007669"/>
    <property type="project" value="InterPro"/>
</dbReference>
<accession>A0AA36C6L3</accession>
<sequence>MTVNRSEYNATPGERYDVVGPKESDLLRETATSKVRPRIRSDFQAGTDIWNKEGGVEQMTVNRSEYSQGRRTLRCRRRRNIWNKEGGVEQMTVNRSEYSARPGERYDVVAEGVRPRIRSDFQAGRGDRYDAVKPGASDIWNKEGGVEQMTVNRSEYSAKAGERYDVVKPKESDLLRGDGHFE</sequence>
<comment type="similarity">
    <text evidence="1">Belongs to the FAM154 family.</text>
</comment>
<feature type="non-terminal residue" evidence="2">
    <location>
        <position position="1"/>
    </location>
</feature>
<keyword evidence="3" id="KW-1185">Reference proteome</keyword>
<dbReference type="GO" id="GO:0005879">
    <property type="term" value="C:axonemal microtubule"/>
    <property type="evidence" value="ECO:0007669"/>
    <property type="project" value="TreeGrafter"/>
</dbReference>
<dbReference type="PANTHER" id="PTHR31516">
    <property type="entry name" value="STABILIZER OF AXONEMAL MICROTUBULES 2"/>
    <property type="match status" value="1"/>
</dbReference>
<reference evidence="2" key="1">
    <citation type="submission" date="2023-06" db="EMBL/GenBank/DDBJ databases">
        <authorList>
            <person name="Delattre M."/>
        </authorList>
    </citation>
    <scope>NUCLEOTIDE SEQUENCE</scope>
    <source>
        <strain evidence="2">AF72</strain>
    </source>
</reference>
<gene>
    <name evidence="2" type="ORF">MSPICULIGERA_LOCUS2023</name>
</gene>
<dbReference type="PANTHER" id="PTHR31516:SF17">
    <property type="entry name" value="STABILIZER OF AXONEMAL MICROTUBULES 2"/>
    <property type="match status" value="1"/>
</dbReference>
<evidence type="ECO:0000313" key="3">
    <source>
        <dbReference type="Proteomes" id="UP001177023"/>
    </source>
</evidence>
<dbReference type="EMBL" id="CATQJA010000613">
    <property type="protein sequence ID" value="CAJ0562070.1"/>
    <property type="molecule type" value="Genomic_DNA"/>
</dbReference>
<dbReference type="GO" id="GO:0036126">
    <property type="term" value="C:sperm flagellum"/>
    <property type="evidence" value="ECO:0007669"/>
    <property type="project" value="TreeGrafter"/>
</dbReference>
<dbReference type="GO" id="GO:0005814">
    <property type="term" value="C:centriole"/>
    <property type="evidence" value="ECO:0007669"/>
    <property type="project" value="TreeGrafter"/>
</dbReference>
<name>A0AA36C6L3_9BILA</name>
<protein>
    <submittedName>
        <fullName evidence="2">Uncharacterized protein</fullName>
    </submittedName>
</protein>
<dbReference type="AlphaFoldDB" id="A0AA36C6L3"/>
<dbReference type="Proteomes" id="UP001177023">
    <property type="component" value="Unassembled WGS sequence"/>
</dbReference>
<evidence type="ECO:0000313" key="2">
    <source>
        <dbReference type="EMBL" id="CAJ0562070.1"/>
    </source>
</evidence>
<dbReference type="GO" id="GO:0036064">
    <property type="term" value="C:ciliary basal body"/>
    <property type="evidence" value="ECO:0007669"/>
    <property type="project" value="TreeGrafter"/>
</dbReference>
<evidence type="ECO:0000256" key="1">
    <source>
        <dbReference type="ARBA" id="ARBA00008738"/>
    </source>
</evidence>
<organism evidence="2 3">
    <name type="scientific">Mesorhabditis spiculigera</name>
    <dbReference type="NCBI Taxonomy" id="96644"/>
    <lineage>
        <taxon>Eukaryota</taxon>
        <taxon>Metazoa</taxon>
        <taxon>Ecdysozoa</taxon>
        <taxon>Nematoda</taxon>
        <taxon>Chromadorea</taxon>
        <taxon>Rhabditida</taxon>
        <taxon>Rhabditina</taxon>
        <taxon>Rhabditomorpha</taxon>
        <taxon>Rhabditoidea</taxon>
        <taxon>Rhabditidae</taxon>
        <taxon>Mesorhabditinae</taxon>
        <taxon>Mesorhabditis</taxon>
    </lineage>
</organism>
<comment type="caution">
    <text evidence="2">The sequence shown here is derived from an EMBL/GenBank/DDBJ whole genome shotgun (WGS) entry which is preliminary data.</text>
</comment>
<proteinExistence type="inferred from homology"/>
<dbReference type="InterPro" id="IPR033336">
    <property type="entry name" value="SAXO1/2"/>
</dbReference>